<dbReference type="Pfam" id="PF17231">
    <property type="entry name" value="DUF5305"/>
    <property type="match status" value="1"/>
</dbReference>
<evidence type="ECO:0000256" key="1">
    <source>
        <dbReference type="SAM" id="MobiDB-lite"/>
    </source>
</evidence>
<name>A0A8J7YLV3_9EURY</name>
<proteinExistence type="predicted"/>
<evidence type="ECO:0000313" key="3">
    <source>
        <dbReference type="Proteomes" id="UP000783863"/>
    </source>
</evidence>
<protein>
    <submittedName>
        <fullName evidence="2">DUF5305 domain-containing protein</fullName>
    </submittedName>
</protein>
<comment type="caution">
    <text evidence="2">The sequence shown here is derived from an EMBL/GenBank/DDBJ whole genome shotgun (WGS) entry which is preliminary data.</text>
</comment>
<keyword evidence="3" id="KW-1185">Reference proteome</keyword>
<dbReference type="Proteomes" id="UP000783863">
    <property type="component" value="Unassembled WGS sequence"/>
</dbReference>
<gene>
    <name evidence="2" type="ORF">EGD98_15955</name>
</gene>
<organism evidence="2 3">
    <name type="scientific">Haloarcula salinisoli</name>
    <dbReference type="NCBI Taxonomy" id="2487746"/>
    <lineage>
        <taxon>Archaea</taxon>
        <taxon>Methanobacteriati</taxon>
        <taxon>Methanobacteriota</taxon>
        <taxon>Stenosarchaea group</taxon>
        <taxon>Halobacteria</taxon>
        <taxon>Halobacteriales</taxon>
        <taxon>Haloarculaceae</taxon>
        <taxon>Haloarcula</taxon>
    </lineage>
</organism>
<feature type="region of interest" description="Disordered" evidence="1">
    <location>
        <begin position="215"/>
        <end position="243"/>
    </location>
</feature>
<feature type="region of interest" description="Disordered" evidence="1">
    <location>
        <begin position="356"/>
        <end position="386"/>
    </location>
</feature>
<sequence>MGNWYWRAKVAIADNYSALVVVAVLVCALGGYLTFTAAGSGATETAVRETDSWQSSGEFTHRATVVNGTAAFERGAVLRNRSVYFLRVTPILDGTFVYGFGATGSGDLDVNTSVALRYQSVSPANEGNQTVYWRVERPLNRSTATLSPGERTRTPFSVNVSAAAAEAERIDAQLGGTPGDVEVTVLARVRIDGTRNGQQVRTTRVYRTRLVPSDGTYEVRNDEPRTESGHQTVRRTVPDGSDSLGSTAGPALLVVGLAGMGGLGLFRRSEHFTVTDAQRELSSYEREREEFDEWITAGRLPESTFEDSRIKVDSLAGLVDVAIDSERRVIEDTERDVYVVLADGYRYIYYPPKGASLVDDGESGDTERGRPPSMDGTDDGAGGGPL</sequence>
<reference evidence="2" key="1">
    <citation type="submission" date="2021-06" db="EMBL/GenBank/DDBJ databases">
        <title>Halomicroarcula sp. F24A a new haloarchaeum isolated from saline soil.</title>
        <authorList>
            <person name="Duran-Viseras A."/>
            <person name="Sanchez-Porro C."/>
            <person name="Ventosa A."/>
        </authorList>
    </citation>
    <scope>NUCLEOTIDE SEQUENCE</scope>
    <source>
        <strain evidence="2">F24A</strain>
    </source>
</reference>
<accession>A0A8J7YLV3</accession>
<dbReference type="InterPro" id="IPR035185">
    <property type="entry name" value="DUF5305"/>
</dbReference>
<evidence type="ECO:0000313" key="2">
    <source>
        <dbReference type="EMBL" id="MBX0305164.1"/>
    </source>
</evidence>
<dbReference type="EMBL" id="RKLQ01000002">
    <property type="protein sequence ID" value="MBX0305164.1"/>
    <property type="molecule type" value="Genomic_DNA"/>
</dbReference>
<feature type="compositionally biased region" description="Basic and acidic residues" evidence="1">
    <location>
        <begin position="217"/>
        <end position="228"/>
    </location>
</feature>
<dbReference type="RefSeq" id="WP_220589354.1">
    <property type="nucleotide sequence ID" value="NZ_RKLQ01000002.1"/>
</dbReference>
<dbReference type="AlphaFoldDB" id="A0A8J7YLV3"/>